<keyword evidence="9 12" id="KW-0408">Iron</keyword>
<dbReference type="GO" id="GO:0009055">
    <property type="term" value="F:electron transfer activity"/>
    <property type="evidence" value="ECO:0007669"/>
    <property type="project" value="InterPro"/>
</dbReference>
<comment type="cofactor">
    <cofactor evidence="11">
        <name>heme c</name>
        <dbReference type="ChEBI" id="CHEBI:61717"/>
    </cofactor>
    <text evidence="11">Binds 3 heme c groups covalently per subunit.</text>
</comment>
<evidence type="ECO:0000256" key="4">
    <source>
        <dbReference type="ARBA" id="ARBA00022617"/>
    </source>
</evidence>
<keyword evidence="7" id="KW-0677">Repeat</keyword>
<evidence type="ECO:0000313" key="15">
    <source>
        <dbReference type="EMBL" id="RCW68686.1"/>
    </source>
</evidence>
<feature type="binding site" description="covalent" evidence="11">
    <location>
        <position position="47"/>
    </location>
    <ligand>
        <name>heme c</name>
        <dbReference type="ChEBI" id="CHEBI:61717"/>
        <label>1</label>
    </ligand>
</feature>
<keyword evidence="16" id="KW-1185">Reference proteome</keyword>
<accession>A0A368XND1</accession>
<comment type="subcellular location">
    <subcellularLocation>
        <location evidence="1">Cell membrane</location>
    </subcellularLocation>
</comment>
<evidence type="ECO:0000256" key="5">
    <source>
        <dbReference type="ARBA" id="ARBA00022723"/>
    </source>
</evidence>
<keyword evidence="10" id="KW-0472">Membrane</keyword>
<name>A0A368XND1_9BURK</name>
<evidence type="ECO:0000256" key="11">
    <source>
        <dbReference type="PIRSR" id="PIRSR000018-50"/>
    </source>
</evidence>
<feature type="domain" description="Cytochrome c" evidence="14">
    <location>
        <begin position="177"/>
        <end position="290"/>
    </location>
</feature>
<keyword evidence="6 13" id="KW-0732">Signal</keyword>
<evidence type="ECO:0000313" key="16">
    <source>
        <dbReference type="Proteomes" id="UP000252884"/>
    </source>
</evidence>
<evidence type="ECO:0000256" key="9">
    <source>
        <dbReference type="ARBA" id="ARBA00023004"/>
    </source>
</evidence>
<dbReference type="Pfam" id="PF00034">
    <property type="entry name" value="Cytochrom_C"/>
    <property type="match status" value="2"/>
</dbReference>
<dbReference type="InterPro" id="IPR014353">
    <property type="entry name" value="Membr-bd_ADH_cyt_c"/>
</dbReference>
<dbReference type="PANTHER" id="PTHR35008:SF8">
    <property type="entry name" value="ALCOHOL DEHYDROGENASE CYTOCHROME C SUBUNIT"/>
    <property type="match status" value="1"/>
</dbReference>
<dbReference type="AlphaFoldDB" id="A0A368XND1"/>
<evidence type="ECO:0000256" key="8">
    <source>
        <dbReference type="ARBA" id="ARBA00022982"/>
    </source>
</evidence>
<evidence type="ECO:0000256" key="6">
    <source>
        <dbReference type="ARBA" id="ARBA00022729"/>
    </source>
</evidence>
<evidence type="ECO:0000256" key="7">
    <source>
        <dbReference type="ARBA" id="ARBA00022737"/>
    </source>
</evidence>
<dbReference type="Proteomes" id="UP000252884">
    <property type="component" value="Unassembled WGS sequence"/>
</dbReference>
<feature type="binding site" description="covalent" evidence="11">
    <location>
        <position position="44"/>
    </location>
    <ligand>
        <name>heme c</name>
        <dbReference type="ChEBI" id="CHEBI:61717"/>
        <label>1</label>
    </ligand>
</feature>
<reference evidence="15 16" key="1">
    <citation type="submission" date="2018-07" db="EMBL/GenBank/DDBJ databases">
        <title>Genomic Encyclopedia of Type Strains, Phase IV (KMG-IV): sequencing the most valuable type-strain genomes for metagenomic binning, comparative biology and taxonomic classification.</title>
        <authorList>
            <person name="Goeker M."/>
        </authorList>
    </citation>
    <scope>NUCLEOTIDE SEQUENCE [LARGE SCALE GENOMIC DNA]</scope>
    <source>
        <strain evidence="15 16">DSM 21634</strain>
    </source>
</reference>
<dbReference type="InterPro" id="IPR051459">
    <property type="entry name" value="Cytochrome_c-type_DH"/>
</dbReference>
<dbReference type="InterPro" id="IPR009056">
    <property type="entry name" value="Cyt_c-like_dom"/>
</dbReference>
<dbReference type="PROSITE" id="PS51007">
    <property type="entry name" value="CYTC"/>
    <property type="match status" value="3"/>
</dbReference>
<keyword evidence="2" id="KW-0813">Transport</keyword>
<feature type="signal peptide" evidence="13">
    <location>
        <begin position="1"/>
        <end position="22"/>
    </location>
</feature>
<protein>
    <submittedName>
        <fullName evidence="15">Mono/diheme cytochrome c family protein</fullName>
    </submittedName>
</protein>
<dbReference type="GO" id="GO:0016614">
    <property type="term" value="F:oxidoreductase activity, acting on CH-OH group of donors"/>
    <property type="evidence" value="ECO:0007669"/>
    <property type="project" value="InterPro"/>
</dbReference>
<dbReference type="InterPro" id="IPR036909">
    <property type="entry name" value="Cyt_c-like_dom_sf"/>
</dbReference>
<keyword evidence="5 12" id="KW-0479">Metal-binding</keyword>
<evidence type="ECO:0000256" key="10">
    <source>
        <dbReference type="ARBA" id="ARBA00023136"/>
    </source>
</evidence>
<dbReference type="EMBL" id="QPJK01000007">
    <property type="protein sequence ID" value="RCW68686.1"/>
    <property type="molecule type" value="Genomic_DNA"/>
</dbReference>
<dbReference type="SUPFAM" id="SSF46626">
    <property type="entry name" value="Cytochrome c"/>
    <property type="match status" value="3"/>
</dbReference>
<evidence type="ECO:0000256" key="1">
    <source>
        <dbReference type="ARBA" id="ARBA00004236"/>
    </source>
</evidence>
<evidence type="ECO:0000256" key="3">
    <source>
        <dbReference type="ARBA" id="ARBA00022475"/>
    </source>
</evidence>
<feature type="binding site" description="covalent" evidence="11">
    <location>
        <position position="329"/>
    </location>
    <ligand>
        <name>heme c</name>
        <dbReference type="ChEBI" id="CHEBI:61717"/>
        <label>3</label>
    </ligand>
</feature>
<feature type="chain" id="PRO_5017025708" evidence="13">
    <location>
        <begin position="23"/>
        <end position="430"/>
    </location>
</feature>
<feature type="domain" description="Cytochrome c" evidence="14">
    <location>
        <begin position="30"/>
        <end position="133"/>
    </location>
</feature>
<feature type="binding site" description="axial binding residue" evidence="12">
    <location>
        <position position="48"/>
    </location>
    <ligand>
        <name>heme c</name>
        <dbReference type="ChEBI" id="CHEBI:61717"/>
        <label>1</label>
    </ligand>
    <ligandPart>
        <name>Fe</name>
        <dbReference type="ChEBI" id="CHEBI:18248"/>
    </ligandPart>
</feature>
<dbReference type="PIRSF" id="PIRSF000018">
    <property type="entry name" value="Mb_ADH_cyt_c"/>
    <property type="match status" value="1"/>
</dbReference>
<sequence length="430" mass="45659">MKLSIASLLALPLMASTLVGHAQSVSASPSELKRGEYLARVGDCIACHSAPGGKPFAGGLALESPIGKIYSTNITPDKKTGIGTYSLEDFDKAVRHGIAKQGHTLYPAMPYTSYAYVKPDDVKAMYVYFMQGVQPVEAANKPSEIPWPMSMRWPLGVWRSLFAPEVTTDNTPVPDADRIAVGRYLVTGLGHCSTCHTPRGVALQEKATTDAGADFLSGAVLEGWLARSLRGDHRDGLGSWTEADIQALLKTGRNRHGATFGSMADVVAHSTQHMTDSDLGAIAAYLKTLPATDGKSVPLVYDDKAAKAMFNGTDKSLGALTYVNNCAACHRTSGKGYDEVFPALALNPTVNADDPSSVIHIILKGAQMPHTTTAPTQFAMPGFADRLTDSEVADVATLIRQSWGNRAPGVTASQVAKVRKHANVPAGPAR</sequence>
<gene>
    <name evidence="15" type="ORF">DES41_107207</name>
</gene>
<feature type="binding site" description="covalent" evidence="11">
    <location>
        <position position="326"/>
    </location>
    <ligand>
        <name>heme c</name>
        <dbReference type="ChEBI" id="CHEBI:61717"/>
        <label>3</label>
    </ligand>
</feature>
<evidence type="ECO:0000256" key="13">
    <source>
        <dbReference type="SAM" id="SignalP"/>
    </source>
</evidence>
<dbReference type="PANTHER" id="PTHR35008">
    <property type="entry name" value="BLL4482 PROTEIN-RELATED"/>
    <property type="match status" value="1"/>
</dbReference>
<keyword evidence="4 11" id="KW-0349">Heme</keyword>
<dbReference type="PRINTS" id="PR00605">
    <property type="entry name" value="CYTCHROMECIC"/>
</dbReference>
<feature type="binding site" description="covalent" evidence="11">
    <location>
        <position position="192"/>
    </location>
    <ligand>
        <name>heme c</name>
        <dbReference type="ChEBI" id="CHEBI:61717"/>
        <label>2</label>
    </ligand>
</feature>
<proteinExistence type="predicted"/>
<dbReference type="GO" id="GO:0005506">
    <property type="term" value="F:iron ion binding"/>
    <property type="evidence" value="ECO:0007669"/>
    <property type="project" value="InterPro"/>
</dbReference>
<evidence type="ECO:0000256" key="12">
    <source>
        <dbReference type="PIRSR" id="PIRSR000018-51"/>
    </source>
</evidence>
<comment type="caution">
    <text evidence="15">The sequence shown here is derived from an EMBL/GenBank/DDBJ whole genome shotgun (WGS) entry which is preliminary data.</text>
</comment>
<feature type="binding site" description="axial binding residue" evidence="12">
    <location>
        <position position="196"/>
    </location>
    <ligand>
        <name>heme c</name>
        <dbReference type="ChEBI" id="CHEBI:61717"/>
        <label>2</label>
    </ligand>
    <ligandPart>
        <name>Fe</name>
        <dbReference type="ChEBI" id="CHEBI:18248"/>
    </ligandPart>
</feature>
<feature type="binding site" description="axial binding residue" evidence="12">
    <location>
        <position position="330"/>
    </location>
    <ligand>
        <name>heme c</name>
        <dbReference type="ChEBI" id="CHEBI:61717"/>
        <label>3</label>
    </ligand>
    <ligandPart>
        <name>Fe</name>
        <dbReference type="ChEBI" id="CHEBI:18248"/>
    </ligandPart>
</feature>
<dbReference type="GO" id="GO:0020037">
    <property type="term" value="F:heme binding"/>
    <property type="evidence" value="ECO:0007669"/>
    <property type="project" value="InterPro"/>
</dbReference>
<evidence type="ECO:0000256" key="2">
    <source>
        <dbReference type="ARBA" id="ARBA00022448"/>
    </source>
</evidence>
<keyword evidence="3" id="KW-1003">Cell membrane</keyword>
<feature type="domain" description="Cytochrome c" evidence="14">
    <location>
        <begin position="313"/>
        <end position="403"/>
    </location>
</feature>
<dbReference type="InterPro" id="IPR008168">
    <property type="entry name" value="Cyt_C_IC"/>
</dbReference>
<dbReference type="Gene3D" id="1.10.760.10">
    <property type="entry name" value="Cytochrome c-like domain"/>
    <property type="match status" value="3"/>
</dbReference>
<organism evidence="15 16">
    <name type="scientific">Pseudorhodoferax soli</name>
    <dbReference type="NCBI Taxonomy" id="545864"/>
    <lineage>
        <taxon>Bacteria</taxon>
        <taxon>Pseudomonadati</taxon>
        <taxon>Pseudomonadota</taxon>
        <taxon>Betaproteobacteria</taxon>
        <taxon>Burkholderiales</taxon>
        <taxon>Comamonadaceae</taxon>
    </lineage>
</organism>
<keyword evidence="8" id="KW-0249">Electron transport</keyword>
<evidence type="ECO:0000259" key="14">
    <source>
        <dbReference type="PROSITE" id="PS51007"/>
    </source>
</evidence>
<feature type="binding site" description="covalent" evidence="11">
    <location>
        <position position="195"/>
    </location>
    <ligand>
        <name>heme c</name>
        <dbReference type="ChEBI" id="CHEBI:61717"/>
        <label>2</label>
    </ligand>
</feature>
<dbReference type="GO" id="GO:0005886">
    <property type="term" value="C:plasma membrane"/>
    <property type="evidence" value="ECO:0007669"/>
    <property type="project" value="UniProtKB-SubCell"/>
</dbReference>